<protein>
    <submittedName>
        <fullName evidence="2">Putative secreted protein</fullName>
    </submittedName>
</protein>
<accession>A0A224Y644</accession>
<feature type="signal peptide" evidence="1">
    <location>
        <begin position="1"/>
        <end position="22"/>
    </location>
</feature>
<organism evidence="2">
    <name type="scientific">Panstrongylus lignarius</name>
    <dbReference type="NCBI Taxonomy" id="156445"/>
    <lineage>
        <taxon>Eukaryota</taxon>
        <taxon>Metazoa</taxon>
        <taxon>Ecdysozoa</taxon>
        <taxon>Arthropoda</taxon>
        <taxon>Hexapoda</taxon>
        <taxon>Insecta</taxon>
        <taxon>Pterygota</taxon>
        <taxon>Neoptera</taxon>
        <taxon>Paraneoptera</taxon>
        <taxon>Hemiptera</taxon>
        <taxon>Heteroptera</taxon>
        <taxon>Panheteroptera</taxon>
        <taxon>Cimicomorpha</taxon>
        <taxon>Reduviidae</taxon>
        <taxon>Triatominae</taxon>
        <taxon>Panstrongylus</taxon>
    </lineage>
</organism>
<evidence type="ECO:0000256" key="1">
    <source>
        <dbReference type="SAM" id="SignalP"/>
    </source>
</evidence>
<proteinExistence type="predicted"/>
<sequence>MAFFKLSLYSVCFIINLCKCFATYSAIVIPPCPSNIPTNIVPVSSLGKVRCRQLVSSMVSRHPCIDDIHTVH</sequence>
<dbReference type="EMBL" id="GFTR01000385">
    <property type="protein sequence ID" value="JAW16041.1"/>
    <property type="molecule type" value="Transcribed_RNA"/>
</dbReference>
<dbReference type="AlphaFoldDB" id="A0A224Y644"/>
<feature type="chain" id="PRO_5012556166" evidence="1">
    <location>
        <begin position="23"/>
        <end position="72"/>
    </location>
</feature>
<keyword evidence="1" id="KW-0732">Signal</keyword>
<name>A0A224Y644_9HEMI</name>
<evidence type="ECO:0000313" key="2">
    <source>
        <dbReference type="EMBL" id="JAW16041.1"/>
    </source>
</evidence>
<reference evidence="2" key="1">
    <citation type="journal article" date="2018" name="PLoS Negl. Trop. Dis.">
        <title>An insight into the salivary gland and fat body transcriptome of Panstrongylus lignarius (Hemiptera: Heteroptera), the main vector of Chagas disease in Peru.</title>
        <authorList>
            <person name="Nevoa J.C."/>
            <person name="Mendes M.T."/>
            <person name="da Silva M.V."/>
            <person name="Soares S.C."/>
            <person name="Oliveira C.J.F."/>
            <person name="Ribeiro J.M.C."/>
        </authorList>
    </citation>
    <scope>NUCLEOTIDE SEQUENCE</scope>
</reference>